<dbReference type="EMBL" id="KN834799">
    <property type="protein sequence ID" value="KIK56265.1"/>
    <property type="molecule type" value="Genomic_DNA"/>
</dbReference>
<dbReference type="Proteomes" id="UP000053593">
    <property type="component" value="Unassembled WGS sequence"/>
</dbReference>
<evidence type="ECO:0000313" key="1">
    <source>
        <dbReference type="EMBL" id="KIK56265.1"/>
    </source>
</evidence>
<organism evidence="1 2">
    <name type="scientific">Collybiopsis luxurians FD-317 M1</name>
    <dbReference type="NCBI Taxonomy" id="944289"/>
    <lineage>
        <taxon>Eukaryota</taxon>
        <taxon>Fungi</taxon>
        <taxon>Dikarya</taxon>
        <taxon>Basidiomycota</taxon>
        <taxon>Agaricomycotina</taxon>
        <taxon>Agaricomycetes</taxon>
        <taxon>Agaricomycetidae</taxon>
        <taxon>Agaricales</taxon>
        <taxon>Marasmiineae</taxon>
        <taxon>Omphalotaceae</taxon>
        <taxon>Collybiopsis</taxon>
        <taxon>Collybiopsis luxurians</taxon>
    </lineage>
</organism>
<proteinExistence type="predicted"/>
<name>A0A0D0AZU0_9AGAR</name>
<keyword evidence="2" id="KW-1185">Reference proteome</keyword>
<reference evidence="1 2" key="1">
    <citation type="submission" date="2014-04" db="EMBL/GenBank/DDBJ databases">
        <title>Evolutionary Origins and Diversification of the Mycorrhizal Mutualists.</title>
        <authorList>
            <consortium name="DOE Joint Genome Institute"/>
            <consortium name="Mycorrhizal Genomics Consortium"/>
            <person name="Kohler A."/>
            <person name="Kuo A."/>
            <person name="Nagy L.G."/>
            <person name="Floudas D."/>
            <person name="Copeland A."/>
            <person name="Barry K.W."/>
            <person name="Cichocki N."/>
            <person name="Veneault-Fourrey C."/>
            <person name="LaButti K."/>
            <person name="Lindquist E.A."/>
            <person name="Lipzen A."/>
            <person name="Lundell T."/>
            <person name="Morin E."/>
            <person name="Murat C."/>
            <person name="Riley R."/>
            <person name="Ohm R."/>
            <person name="Sun H."/>
            <person name="Tunlid A."/>
            <person name="Henrissat B."/>
            <person name="Grigoriev I.V."/>
            <person name="Hibbett D.S."/>
            <person name="Martin F."/>
        </authorList>
    </citation>
    <scope>NUCLEOTIDE SEQUENCE [LARGE SCALE GENOMIC DNA]</scope>
    <source>
        <strain evidence="1 2">FD-317 M1</strain>
    </source>
</reference>
<sequence>MFIQGPQRFLEYYAGHYDLARLGVRCLELNRISPKFLFICPQFVILTLLLKSPSVCVIPERHVATLPLDAAIKAHFCLEAWLSPTPKKMRYKHMCFRIGFDIDEVRQALKNDIKFLENLRGGVLNKHNFNDKAEELAIVLEKVIIVELIDFHISEKAVEMFCHSLRSQSVHRVVR</sequence>
<evidence type="ECO:0000313" key="2">
    <source>
        <dbReference type="Proteomes" id="UP000053593"/>
    </source>
</evidence>
<dbReference type="AlphaFoldDB" id="A0A0D0AZU0"/>
<protein>
    <submittedName>
        <fullName evidence="1">Uncharacterized protein</fullName>
    </submittedName>
</protein>
<dbReference type="HOGENOM" id="CLU_097769_0_0_1"/>
<gene>
    <name evidence="1" type="ORF">GYMLUDRAFT_62109</name>
</gene>
<dbReference type="OrthoDB" id="3025166at2759"/>
<accession>A0A0D0AZU0</accession>